<dbReference type="PANTHER" id="PTHR23026:SF90">
    <property type="entry name" value="IODOTYROSINE DEIODINASE 1"/>
    <property type="match status" value="1"/>
</dbReference>
<keyword evidence="3" id="KW-0560">Oxidoreductase</keyword>
<feature type="region of interest" description="Disordered" evidence="4">
    <location>
        <begin position="226"/>
        <end position="258"/>
    </location>
</feature>
<dbReference type="AlphaFoldDB" id="A0A1H7UU46"/>
<dbReference type="InterPro" id="IPR029479">
    <property type="entry name" value="Nitroreductase"/>
</dbReference>
<dbReference type="PANTHER" id="PTHR23026">
    <property type="entry name" value="NADPH NITROREDUCTASE"/>
    <property type="match status" value="1"/>
</dbReference>
<keyword evidence="7" id="KW-1185">Reference proteome</keyword>
<dbReference type="EMBL" id="FOAZ01000016">
    <property type="protein sequence ID" value="SEM00481.1"/>
    <property type="molecule type" value="Genomic_DNA"/>
</dbReference>
<dbReference type="RefSeq" id="WP_063773307.1">
    <property type="nucleotide sequence ID" value="NZ_BBPN01000022.1"/>
</dbReference>
<proteinExistence type="predicted"/>
<dbReference type="GO" id="GO:0016491">
    <property type="term" value="F:oxidoreductase activity"/>
    <property type="evidence" value="ECO:0007669"/>
    <property type="project" value="UniProtKB-KW"/>
</dbReference>
<accession>A0A1H7UU46</accession>
<dbReference type="InterPro" id="IPR000415">
    <property type="entry name" value="Nitroreductase-like"/>
</dbReference>
<organism evidence="6 7">
    <name type="scientific">Streptacidiphilus jiangxiensis</name>
    <dbReference type="NCBI Taxonomy" id="235985"/>
    <lineage>
        <taxon>Bacteria</taxon>
        <taxon>Bacillati</taxon>
        <taxon>Actinomycetota</taxon>
        <taxon>Actinomycetes</taxon>
        <taxon>Kitasatosporales</taxon>
        <taxon>Streptomycetaceae</taxon>
        <taxon>Streptacidiphilus</taxon>
    </lineage>
</organism>
<keyword evidence="2" id="KW-0288">FMN</keyword>
<dbReference type="InterPro" id="IPR050627">
    <property type="entry name" value="Nitroreductase/BluB"/>
</dbReference>
<protein>
    <submittedName>
        <fullName evidence="6">Nitroreductase</fullName>
    </submittedName>
</protein>
<dbReference type="STRING" id="235985.SAMN05414137_116169"/>
<evidence type="ECO:0000256" key="1">
    <source>
        <dbReference type="ARBA" id="ARBA00022630"/>
    </source>
</evidence>
<dbReference type="Pfam" id="PF00881">
    <property type="entry name" value="Nitroreductase"/>
    <property type="match status" value="1"/>
</dbReference>
<evidence type="ECO:0000256" key="3">
    <source>
        <dbReference type="ARBA" id="ARBA00023002"/>
    </source>
</evidence>
<keyword evidence="1" id="KW-0285">Flavoprotein</keyword>
<dbReference type="SUPFAM" id="SSF55469">
    <property type="entry name" value="FMN-dependent nitroreductase-like"/>
    <property type="match status" value="1"/>
</dbReference>
<gene>
    <name evidence="6" type="ORF">SAMN05414137_116169</name>
</gene>
<evidence type="ECO:0000256" key="2">
    <source>
        <dbReference type="ARBA" id="ARBA00022643"/>
    </source>
</evidence>
<sequence>MSPTSAHPESSTELHEALGRILADRFTCRQFRPDPVPRGTIERLLELAQRTPSWCNTQPWHVHLTEGAATEELRTKLTAHVQSHPAAPDFPFPTRYTGVHRQRRRECGFQLYDSLGIAKGDQERTLRQMMRNFELFDAPHVAIITTEADLGVYGAVDCGLYINTFLLAAHSLGLAAAPQAALASYSDFLRAHFAIPDNRRVVAAISFGHPDTDHPVNSFRTTREQPGNAVTWHTGGAADATTRHRVASPSPSPSPSPR</sequence>
<dbReference type="Proteomes" id="UP000183015">
    <property type="component" value="Unassembled WGS sequence"/>
</dbReference>
<dbReference type="eggNOG" id="COG0778">
    <property type="taxonomic scope" value="Bacteria"/>
</dbReference>
<evidence type="ECO:0000313" key="7">
    <source>
        <dbReference type="Proteomes" id="UP000183015"/>
    </source>
</evidence>
<evidence type="ECO:0000256" key="4">
    <source>
        <dbReference type="SAM" id="MobiDB-lite"/>
    </source>
</evidence>
<dbReference type="Gene3D" id="3.40.109.10">
    <property type="entry name" value="NADH Oxidase"/>
    <property type="match status" value="1"/>
</dbReference>
<name>A0A1H7UU46_STRJI</name>
<reference evidence="7" key="1">
    <citation type="submission" date="2016-10" db="EMBL/GenBank/DDBJ databases">
        <authorList>
            <person name="Varghese N."/>
        </authorList>
    </citation>
    <scope>NUCLEOTIDE SEQUENCE [LARGE SCALE GENOMIC DNA]</scope>
    <source>
        <strain evidence="7">DSM 45096 / BCRC 16803 / CGMCC 4.1857 / CIP 109030 / JCM 12277 / KCTC 19219 / NBRC 100920 / 33214</strain>
    </source>
</reference>
<evidence type="ECO:0000259" key="5">
    <source>
        <dbReference type="Pfam" id="PF00881"/>
    </source>
</evidence>
<dbReference type="CDD" id="cd02136">
    <property type="entry name" value="PnbA_NfnB-like"/>
    <property type="match status" value="1"/>
</dbReference>
<evidence type="ECO:0000313" key="6">
    <source>
        <dbReference type="EMBL" id="SEM00481.1"/>
    </source>
</evidence>
<feature type="domain" description="Nitroreductase" evidence="5">
    <location>
        <begin position="23"/>
        <end position="209"/>
    </location>
</feature>